<comment type="caution">
    <text evidence="2">The sequence shown here is derived from an EMBL/GenBank/DDBJ whole genome shotgun (WGS) entry which is preliminary data.</text>
</comment>
<protein>
    <submittedName>
        <fullName evidence="2">AAA family ATPase</fullName>
    </submittedName>
</protein>
<sequence>MIVSDQSDVVSFIEDILKQRGWNLETIATHASLVFLAGDRAYKLKRAVSYPYLDFSTSEKRLAACQTEVTLNRRTAPTLYLGARMITRDMAGQLSFDGVGSLVDAVVEMRRFDQMMLFDNMAQRGALTPQIMTDLARCIAAFHRDAASSGTHGGADGIAAVLHINDRSLRATGLVTGEEADAFFALFKQTLERHIALLDMRREAGKVRRCHGDLILRNICLVDGIPTMFDCIEFDDSLATIDILYDLAFLLMDLWHRDQRDHANLVLNRYLDECDEGDGLPLMPFFMAIRAAVRAHVTAAQMASADAKNKPTFEAEARTYFDLACKLLQPEPVSLVAIGGFSGSGKSTVTSLLAASLGPAPGARTLNSDRIRKKLYGVAAETHLPEAAYQASVSEKVYNFLRREARRILDTGHGVVVDAVFDRADEREAIQQVAEQGSVRFHGFWLEAPRETLISRLAARHHDPSDATVEVLAGQRQRAHGDMTWKPIDASSDPAQTRDLIRVSMKLRHADT</sequence>
<evidence type="ECO:0000313" key="3">
    <source>
        <dbReference type="Proteomes" id="UP000707352"/>
    </source>
</evidence>
<dbReference type="InterPro" id="IPR002575">
    <property type="entry name" value="Aminoglycoside_PTrfase"/>
</dbReference>
<keyword evidence="3" id="KW-1185">Reference proteome</keyword>
<dbReference type="Pfam" id="PF13671">
    <property type="entry name" value="AAA_33"/>
    <property type="match status" value="1"/>
</dbReference>
<dbReference type="RefSeq" id="WP_167674309.1">
    <property type="nucleotide sequence ID" value="NZ_JAATJS010000008.1"/>
</dbReference>
<evidence type="ECO:0000313" key="2">
    <source>
        <dbReference type="EMBL" id="NIX78341.1"/>
    </source>
</evidence>
<gene>
    <name evidence="2" type="ORF">HB375_17240</name>
</gene>
<dbReference type="Pfam" id="PF01636">
    <property type="entry name" value="APH"/>
    <property type="match status" value="1"/>
</dbReference>
<accession>A0ABX0VFN6</accession>
<dbReference type="InterPro" id="IPR052732">
    <property type="entry name" value="Cell-binding_unc_protein"/>
</dbReference>
<dbReference type="PANTHER" id="PTHR43883">
    <property type="entry name" value="SLR0207 PROTEIN"/>
    <property type="match status" value="1"/>
</dbReference>
<dbReference type="PANTHER" id="PTHR43883:SF1">
    <property type="entry name" value="GLUCONOKINASE"/>
    <property type="match status" value="1"/>
</dbReference>
<feature type="domain" description="Aminoglycoside phosphotransferase" evidence="1">
    <location>
        <begin position="126"/>
        <end position="270"/>
    </location>
</feature>
<proteinExistence type="predicted"/>
<evidence type="ECO:0000259" key="1">
    <source>
        <dbReference type="Pfam" id="PF01636"/>
    </source>
</evidence>
<dbReference type="EMBL" id="JAATJS010000008">
    <property type="protein sequence ID" value="NIX78341.1"/>
    <property type="molecule type" value="Genomic_DNA"/>
</dbReference>
<dbReference type="InterPro" id="IPR011009">
    <property type="entry name" value="Kinase-like_dom_sf"/>
</dbReference>
<name>A0ABX0VFN6_9HYPH</name>
<reference evidence="2 3" key="1">
    <citation type="submission" date="2020-03" db="EMBL/GenBank/DDBJ databases">
        <title>The genome sequence of Microvirga sp. c23x22.</title>
        <authorList>
            <person name="Zhang X."/>
        </authorList>
    </citation>
    <scope>NUCLEOTIDE SEQUENCE [LARGE SCALE GENOMIC DNA]</scope>
    <source>
        <strain evidence="3">c23x22</strain>
    </source>
</reference>
<dbReference type="Gene3D" id="3.40.50.300">
    <property type="entry name" value="P-loop containing nucleotide triphosphate hydrolases"/>
    <property type="match status" value="1"/>
</dbReference>
<dbReference type="Proteomes" id="UP000707352">
    <property type="component" value="Unassembled WGS sequence"/>
</dbReference>
<dbReference type="SUPFAM" id="SSF56112">
    <property type="entry name" value="Protein kinase-like (PK-like)"/>
    <property type="match status" value="1"/>
</dbReference>
<organism evidence="2 3">
    <name type="scientific">Microvirga terricola</name>
    <dbReference type="NCBI Taxonomy" id="2719797"/>
    <lineage>
        <taxon>Bacteria</taxon>
        <taxon>Pseudomonadati</taxon>
        <taxon>Pseudomonadota</taxon>
        <taxon>Alphaproteobacteria</taxon>
        <taxon>Hyphomicrobiales</taxon>
        <taxon>Methylobacteriaceae</taxon>
        <taxon>Microvirga</taxon>
    </lineage>
</organism>
<dbReference type="InterPro" id="IPR027417">
    <property type="entry name" value="P-loop_NTPase"/>
</dbReference>
<dbReference type="SUPFAM" id="SSF52540">
    <property type="entry name" value="P-loop containing nucleoside triphosphate hydrolases"/>
    <property type="match status" value="1"/>
</dbReference>